<accession>A0AAV7HE86</accession>
<dbReference type="Proteomes" id="UP000775213">
    <property type="component" value="Unassembled WGS sequence"/>
</dbReference>
<gene>
    <name evidence="1" type="ORF">IEQ34_004514</name>
</gene>
<reference evidence="1 2" key="1">
    <citation type="journal article" date="2021" name="Hortic Res">
        <title>Chromosome-scale assembly of the Dendrobium chrysotoxum genome enhances the understanding of orchid evolution.</title>
        <authorList>
            <person name="Zhang Y."/>
            <person name="Zhang G.Q."/>
            <person name="Zhang D."/>
            <person name="Liu X.D."/>
            <person name="Xu X.Y."/>
            <person name="Sun W.H."/>
            <person name="Yu X."/>
            <person name="Zhu X."/>
            <person name="Wang Z.W."/>
            <person name="Zhao X."/>
            <person name="Zhong W.Y."/>
            <person name="Chen H."/>
            <person name="Yin W.L."/>
            <person name="Huang T."/>
            <person name="Niu S.C."/>
            <person name="Liu Z.J."/>
        </authorList>
    </citation>
    <scope>NUCLEOTIDE SEQUENCE [LARGE SCALE GENOMIC DNA]</scope>
    <source>
        <strain evidence="1">Lindl</strain>
    </source>
</reference>
<evidence type="ECO:0000313" key="1">
    <source>
        <dbReference type="EMBL" id="KAH0467276.1"/>
    </source>
</evidence>
<name>A0AAV7HE86_DENCH</name>
<comment type="caution">
    <text evidence="1">The sequence shown here is derived from an EMBL/GenBank/DDBJ whole genome shotgun (WGS) entry which is preliminary data.</text>
</comment>
<keyword evidence="2" id="KW-1185">Reference proteome</keyword>
<proteinExistence type="predicted"/>
<organism evidence="1 2">
    <name type="scientific">Dendrobium chrysotoxum</name>
    <name type="common">Orchid</name>
    <dbReference type="NCBI Taxonomy" id="161865"/>
    <lineage>
        <taxon>Eukaryota</taxon>
        <taxon>Viridiplantae</taxon>
        <taxon>Streptophyta</taxon>
        <taxon>Embryophyta</taxon>
        <taxon>Tracheophyta</taxon>
        <taxon>Spermatophyta</taxon>
        <taxon>Magnoliopsida</taxon>
        <taxon>Liliopsida</taxon>
        <taxon>Asparagales</taxon>
        <taxon>Orchidaceae</taxon>
        <taxon>Epidendroideae</taxon>
        <taxon>Malaxideae</taxon>
        <taxon>Dendrobiinae</taxon>
        <taxon>Dendrobium</taxon>
    </lineage>
</organism>
<evidence type="ECO:0000313" key="2">
    <source>
        <dbReference type="Proteomes" id="UP000775213"/>
    </source>
</evidence>
<protein>
    <submittedName>
        <fullName evidence="1">Uncharacterized protein</fullName>
    </submittedName>
</protein>
<dbReference type="AlphaFoldDB" id="A0AAV7HE86"/>
<dbReference type="EMBL" id="JAGFBR010000005">
    <property type="protein sequence ID" value="KAH0467276.1"/>
    <property type="molecule type" value="Genomic_DNA"/>
</dbReference>
<sequence>MAADKDPSECAIMHSIFTASVGGSKPVKFAHLTTVNGNSKNTVIRTETWDISVCPSCPPEVRAAACALLSF</sequence>